<proteinExistence type="predicted"/>
<dbReference type="Proteomes" id="UP000077266">
    <property type="component" value="Unassembled WGS sequence"/>
</dbReference>
<dbReference type="AlphaFoldDB" id="A0A165CPB2"/>
<keyword evidence="5" id="KW-0411">Iron-sulfur</keyword>
<dbReference type="FunCoup" id="A0A165CPB2">
    <property type="interactions" value="53"/>
</dbReference>
<dbReference type="GO" id="GO:0005763">
    <property type="term" value="C:mitochondrial small ribosomal subunit"/>
    <property type="evidence" value="ECO:0007669"/>
    <property type="project" value="TreeGrafter"/>
</dbReference>
<dbReference type="OrthoDB" id="421327at2759"/>
<dbReference type="EMBL" id="KV426301">
    <property type="protein sequence ID" value="KZV82844.1"/>
    <property type="molecule type" value="Genomic_DNA"/>
</dbReference>
<evidence type="ECO:0008006" key="11">
    <source>
        <dbReference type="Google" id="ProtNLM"/>
    </source>
</evidence>
<feature type="region of interest" description="Disordered" evidence="8">
    <location>
        <begin position="1"/>
        <end position="45"/>
    </location>
</feature>
<accession>A0A165CPB2</accession>
<dbReference type="SUPFAM" id="SSF53335">
    <property type="entry name" value="S-adenosyl-L-methionine-dependent methyltransferases"/>
    <property type="match status" value="1"/>
</dbReference>
<dbReference type="GO" id="GO:0051536">
    <property type="term" value="F:iron-sulfur cluster binding"/>
    <property type="evidence" value="ECO:0007669"/>
    <property type="project" value="UniProtKB-KW"/>
</dbReference>
<feature type="region of interest" description="Disordered" evidence="8">
    <location>
        <begin position="611"/>
        <end position="640"/>
    </location>
</feature>
<dbReference type="InterPro" id="IPR029063">
    <property type="entry name" value="SAM-dependent_MTases_sf"/>
</dbReference>
<evidence type="ECO:0000256" key="8">
    <source>
        <dbReference type="SAM" id="MobiDB-lite"/>
    </source>
</evidence>
<evidence type="ECO:0000256" key="7">
    <source>
        <dbReference type="ARBA" id="ARBA00045681"/>
    </source>
</evidence>
<evidence type="ECO:0000256" key="2">
    <source>
        <dbReference type="ARBA" id="ARBA00022723"/>
    </source>
</evidence>
<dbReference type="STRING" id="1314781.A0A165CPB2"/>
<evidence type="ECO:0000313" key="10">
    <source>
        <dbReference type="Proteomes" id="UP000077266"/>
    </source>
</evidence>
<dbReference type="GO" id="GO:0006412">
    <property type="term" value="P:translation"/>
    <property type="evidence" value="ECO:0007669"/>
    <property type="project" value="InterPro"/>
</dbReference>
<sequence length="640" mass="73486">MSLRALSRATTRSFSACASRHAAQPHSERIKSERDRVQRTPYPTMENDPSLYLLLRDVDNALKGPKGREMRKSAPASDQYPFLVRVKPAQFDAVDPTDEYGDFEELDEGGPLDRERKAPAAYMGGVKAKTITLPLPLIIQMEEIVEEADKRQLRSDAKRIYERASPQEDEPQWSADDPEYKSRKQALERSHRDGLAYAAVVMPQHYSSIYNVFKQMDLRFGDALKKTNIVDIGCHSGEALWAARTVWTEDDVLGVKNYFGIDPRPKMIQMGNRLTKDIDLYGCNASFHYKLTQALPSGLTPEMAAETMIINAFDLSRHARWRDRRDRLHEMWQTGAATIVLIEEGTREGYEFIAEAREYLLRLGAVEVQDAKYQPAEERPFWTPGSHVAMPCPHDRPCAMLPDLKSACSFGQTFDPPSFSRDTKHISGAYHDRVSHAYVVFRRGPRPDDPGTSYGRVGLVGRREEERLRSKRVTAMEETEDQVFEAVKEEAVVSEHAPDPAMETDELKDALRKEAMFWPRLNMPPLKKAGHIVMDACTRDGSVQRLTISRSRGKQEFYDARKSSWGDSFPHEPTIPPVMRFRSLHRQKNFDPDESALAELELIRDYKRKKETGGRNKWNDDKERNRKHEERRLIRKEGFR</sequence>
<evidence type="ECO:0000256" key="4">
    <source>
        <dbReference type="ARBA" id="ARBA00023004"/>
    </source>
</evidence>
<keyword evidence="3" id="KW-0809">Transit peptide</keyword>
<gene>
    <name evidence="9" type="ORF">EXIGLDRAFT_333664</name>
</gene>
<feature type="compositionally biased region" description="Acidic residues" evidence="8">
    <location>
        <begin position="95"/>
        <end position="110"/>
    </location>
</feature>
<comment type="function">
    <text evidence="7">Mitochondrial ribosome (mitoribosome) assembly factor. Binds at the interface of the head and body domains of the mitochondrial small ribosomal subunit (mt-SSU), occluding the mRNA channel and preventing compaction of the head domain towards the body. Probable inactive methyltransferase: retains the characteristic folding and ability to bind S-adenosyl-L-methionine, but it probably lost its methyltransferase activity.</text>
</comment>
<dbReference type="InParanoid" id="A0A165CPB2"/>
<reference evidence="9 10" key="1">
    <citation type="journal article" date="2016" name="Mol. Biol. Evol.">
        <title>Comparative Genomics of Early-Diverging Mushroom-Forming Fungi Provides Insights into the Origins of Lignocellulose Decay Capabilities.</title>
        <authorList>
            <person name="Nagy L.G."/>
            <person name="Riley R."/>
            <person name="Tritt A."/>
            <person name="Adam C."/>
            <person name="Daum C."/>
            <person name="Floudas D."/>
            <person name="Sun H."/>
            <person name="Yadav J.S."/>
            <person name="Pangilinan J."/>
            <person name="Larsson K.H."/>
            <person name="Matsuura K."/>
            <person name="Barry K."/>
            <person name="Labutti K."/>
            <person name="Kuo R."/>
            <person name="Ohm R.A."/>
            <person name="Bhattacharya S.S."/>
            <person name="Shirouzu T."/>
            <person name="Yoshinaga Y."/>
            <person name="Martin F.M."/>
            <person name="Grigoriev I.V."/>
            <person name="Hibbett D.S."/>
        </authorList>
    </citation>
    <scope>NUCLEOTIDE SEQUENCE [LARGE SCALE GENOMIC DNA]</scope>
    <source>
        <strain evidence="9 10">HHB12029</strain>
    </source>
</reference>
<keyword evidence="10" id="KW-1185">Reference proteome</keyword>
<keyword evidence="6" id="KW-0496">Mitochondrion</keyword>
<dbReference type="GO" id="GO:0046872">
    <property type="term" value="F:metal ion binding"/>
    <property type="evidence" value="ECO:0007669"/>
    <property type="project" value="UniProtKB-KW"/>
</dbReference>
<organism evidence="9 10">
    <name type="scientific">Exidia glandulosa HHB12029</name>
    <dbReference type="NCBI Taxonomy" id="1314781"/>
    <lineage>
        <taxon>Eukaryota</taxon>
        <taxon>Fungi</taxon>
        <taxon>Dikarya</taxon>
        <taxon>Basidiomycota</taxon>
        <taxon>Agaricomycotina</taxon>
        <taxon>Agaricomycetes</taxon>
        <taxon>Auriculariales</taxon>
        <taxon>Exidiaceae</taxon>
        <taxon>Exidia</taxon>
    </lineage>
</organism>
<dbReference type="PANTHER" id="PTHR13184:SF5">
    <property type="entry name" value="METHYLTRANSFERASE-LIKE PROTEIN 17, MITOCHONDRIAL"/>
    <property type="match status" value="1"/>
</dbReference>
<evidence type="ECO:0000256" key="1">
    <source>
        <dbReference type="ARBA" id="ARBA00004173"/>
    </source>
</evidence>
<comment type="subcellular location">
    <subcellularLocation>
        <location evidence="1">Mitochondrion</location>
    </subcellularLocation>
</comment>
<dbReference type="GO" id="GO:0008168">
    <property type="term" value="F:methyltransferase activity"/>
    <property type="evidence" value="ECO:0007669"/>
    <property type="project" value="InterPro"/>
</dbReference>
<evidence type="ECO:0000256" key="5">
    <source>
        <dbReference type="ARBA" id="ARBA00023014"/>
    </source>
</evidence>
<dbReference type="GO" id="GO:0003735">
    <property type="term" value="F:structural constituent of ribosome"/>
    <property type="evidence" value="ECO:0007669"/>
    <property type="project" value="TreeGrafter"/>
</dbReference>
<evidence type="ECO:0000313" key="9">
    <source>
        <dbReference type="EMBL" id="KZV82844.1"/>
    </source>
</evidence>
<protein>
    <recommendedName>
        <fullName evidence="11">Rsm22-domain-containing protein</fullName>
    </recommendedName>
</protein>
<keyword evidence="4" id="KW-0408">Iron</keyword>
<evidence type="ECO:0000256" key="3">
    <source>
        <dbReference type="ARBA" id="ARBA00022946"/>
    </source>
</evidence>
<dbReference type="Pfam" id="PF09243">
    <property type="entry name" value="Rsm22"/>
    <property type="match status" value="1"/>
</dbReference>
<dbReference type="InterPro" id="IPR015324">
    <property type="entry name" value="Ribosomal_Rsm22-like"/>
</dbReference>
<dbReference type="PANTHER" id="PTHR13184">
    <property type="entry name" value="37S RIBOSOMAL PROTEIN S22"/>
    <property type="match status" value="1"/>
</dbReference>
<feature type="region of interest" description="Disordered" evidence="8">
    <location>
        <begin position="95"/>
        <end position="115"/>
    </location>
</feature>
<evidence type="ECO:0000256" key="6">
    <source>
        <dbReference type="ARBA" id="ARBA00023128"/>
    </source>
</evidence>
<feature type="compositionally biased region" description="Basic and acidic residues" evidence="8">
    <location>
        <begin position="26"/>
        <end position="38"/>
    </location>
</feature>
<feature type="region of interest" description="Disordered" evidence="8">
    <location>
        <begin position="161"/>
        <end position="181"/>
    </location>
</feature>
<keyword evidence="2" id="KW-0479">Metal-binding</keyword>
<name>A0A165CPB2_EXIGL</name>
<dbReference type="InterPro" id="IPR052571">
    <property type="entry name" value="Mt_RNA_Methyltransferase"/>
</dbReference>